<evidence type="ECO:0000313" key="1">
    <source>
        <dbReference type="EMBL" id="TDC86926.1"/>
    </source>
</evidence>
<dbReference type="OrthoDB" id="3523587at2"/>
<dbReference type="Proteomes" id="UP000294744">
    <property type="component" value="Unassembled WGS sequence"/>
</dbReference>
<dbReference type="Pfam" id="PF13671">
    <property type="entry name" value="AAA_33"/>
    <property type="match status" value="1"/>
</dbReference>
<dbReference type="InterPro" id="IPR027417">
    <property type="entry name" value="P-loop_NTPase"/>
</dbReference>
<dbReference type="EMBL" id="SMKV01000064">
    <property type="protein sequence ID" value="TDC86926.1"/>
    <property type="molecule type" value="Genomic_DNA"/>
</dbReference>
<proteinExistence type="predicted"/>
<dbReference type="AlphaFoldDB" id="A0A4R4UAW4"/>
<evidence type="ECO:0000313" key="2">
    <source>
        <dbReference type="Proteomes" id="UP000294744"/>
    </source>
</evidence>
<dbReference type="RefSeq" id="WP_132627496.1">
    <property type="nucleotide sequence ID" value="NZ_SMKV01000064.1"/>
</dbReference>
<protein>
    <submittedName>
        <fullName evidence="1">Zeta toxin</fullName>
    </submittedName>
</protein>
<dbReference type="SUPFAM" id="SSF52540">
    <property type="entry name" value="P-loop containing nucleoside triphosphate hydrolases"/>
    <property type="match status" value="1"/>
</dbReference>
<gene>
    <name evidence="1" type="ORF">E1161_26665</name>
</gene>
<name>A0A4R4UAW4_9PSEU</name>
<keyword evidence="2" id="KW-1185">Reference proteome</keyword>
<reference evidence="1 2" key="1">
    <citation type="submission" date="2019-03" db="EMBL/GenBank/DDBJ databases">
        <title>Draft genome sequences of novel Actinobacteria.</title>
        <authorList>
            <person name="Sahin N."/>
            <person name="Ay H."/>
            <person name="Saygin H."/>
        </authorList>
    </citation>
    <scope>NUCLEOTIDE SEQUENCE [LARGE SCALE GENOMIC DNA]</scope>
    <source>
        <strain evidence="1 2">16K404</strain>
    </source>
</reference>
<dbReference type="Gene3D" id="3.40.50.300">
    <property type="entry name" value="P-loop containing nucleotide triphosphate hydrolases"/>
    <property type="match status" value="1"/>
</dbReference>
<sequence>MDISDASPVAADPTPSVRVGRRSLVVLAGVPGAGKSTALAKMHAGEDVVRLDSEQVRGRLRALSPGIPYRYYRPLVHLLHRSRILWECLVGRGPVVAHEPATRASTRLMLLVFACVSGRRTVLLWLHADADSALDGQRARGRLIRSSSFQRHVLRAERVHRRLLAGERLLGWRRVHLFTRSQVAGGLRLDVET</sequence>
<comment type="caution">
    <text evidence="1">The sequence shown here is derived from an EMBL/GenBank/DDBJ whole genome shotgun (WGS) entry which is preliminary data.</text>
</comment>
<organism evidence="1 2">
    <name type="scientific">Saccharopolyspora aridisoli</name>
    <dbReference type="NCBI Taxonomy" id="2530385"/>
    <lineage>
        <taxon>Bacteria</taxon>
        <taxon>Bacillati</taxon>
        <taxon>Actinomycetota</taxon>
        <taxon>Actinomycetes</taxon>
        <taxon>Pseudonocardiales</taxon>
        <taxon>Pseudonocardiaceae</taxon>
        <taxon>Saccharopolyspora</taxon>
    </lineage>
</organism>
<accession>A0A4R4UAW4</accession>